<accession>A0ABQ8T4R4</accession>
<organism evidence="1 2">
    <name type="scientific">Periplaneta americana</name>
    <name type="common">American cockroach</name>
    <name type="synonym">Blatta americana</name>
    <dbReference type="NCBI Taxonomy" id="6978"/>
    <lineage>
        <taxon>Eukaryota</taxon>
        <taxon>Metazoa</taxon>
        <taxon>Ecdysozoa</taxon>
        <taxon>Arthropoda</taxon>
        <taxon>Hexapoda</taxon>
        <taxon>Insecta</taxon>
        <taxon>Pterygota</taxon>
        <taxon>Neoptera</taxon>
        <taxon>Polyneoptera</taxon>
        <taxon>Dictyoptera</taxon>
        <taxon>Blattodea</taxon>
        <taxon>Blattoidea</taxon>
        <taxon>Blattidae</taxon>
        <taxon>Blattinae</taxon>
        <taxon>Periplaneta</taxon>
    </lineage>
</organism>
<comment type="caution">
    <text evidence="1">The sequence shown here is derived from an EMBL/GenBank/DDBJ whole genome shotgun (WGS) entry which is preliminary data.</text>
</comment>
<gene>
    <name evidence="1" type="ORF">ANN_10792</name>
</gene>
<protein>
    <submittedName>
        <fullName evidence="1">Uncharacterized protein</fullName>
    </submittedName>
</protein>
<keyword evidence="2" id="KW-1185">Reference proteome</keyword>
<sequence length="425" mass="49383">MSPGSSTKSCPAFAHIGLRETPEKPQPGYDGWINFENETQDRQEWRNAICEREEKDSGFSYDLLHGARTTFRGMVLREQPGEYCRRNGRTYSYYEHVVVSAPKFLQLECSNLNFYLYKYLDSFTDSLNGISVPYILIGDKFGMDFTLFKHEKQRSGSEVVIGMVIAMRSSSTTSENEACKFSDRRNCNSLTASLIFLNSRVRYNTVEDRKHCLLLLPRPEFDDTKRKIKTNHFTRISTREKLYPYNKTEPLDSWNDCRCIINCIISDYRYKGTKFDYRTDRLDTATCTHTLLSTDVHIRTDHVRYTLRYLHCFSLVSCPHPSYSALNAILTNKDSYGTAIFNRCAAKDTLVCREKVKMVNVVVGKLKSWQNMILRVPDELQNLEHEALKFYIGIGHIKNFIPVYIKVMQRSQIGGLDYANRLRYL</sequence>
<name>A0ABQ8T4R4_PERAM</name>
<proteinExistence type="predicted"/>
<dbReference type="Proteomes" id="UP001148838">
    <property type="component" value="Unassembled WGS sequence"/>
</dbReference>
<evidence type="ECO:0000313" key="1">
    <source>
        <dbReference type="EMBL" id="KAJ4440943.1"/>
    </source>
</evidence>
<evidence type="ECO:0000313" key="2">
    <source>
        <dbReference type="Proteomes" id="UP001148838"/>
    </source>
</evidence>
<reference evidence="1 2" key="1">
    <citation type="journal article" date="2022" name="Allergy">
        <title>Genome assembly and annotation of Periplaneta americana reveal a comprehensive cockroach allergen profile.</title>
        <authorList>
            <person name="Wang L."/>
            <person name="Xiong Q."/>
            <person name="Saelim N."/>
            <person name="Wang L."/>
            <person name="Nong W."/>
            <person name="Wan A.T."/>
            <person name="Shi M."/>
            <person name="Liu X."/>
            <person name="Cao Q."/>
            <person name="Hui J.H.L."/>
            <person name="Sookrung N."/>
            <person name="Leung T.F."/>
            <person name="Tungtrongchitr A."/>
            <person name="Tsui S.K.W."/>
        </authorList>
    </citation>
    <scope>NUCLEOTIDE SEQUENCE [LARGE SCALE GENOMIC DNA]</scope>
    <source>
        <strain evidence="1">PWHHKU_190912</strain>
    </source>
</reference>
<dbReference type="EMBL" id="JAJSOF020000015">
    <property type="protein sequence ID" value="KAJ4440943.1"/>
    <property type="molecule type" value="Genomic_DNA"/>
</dbReference>